<keyword evidence="2" id="KW-1185">Reference proteome</keyword>
<proteinExistence type="predicted"/>
<comment type="caution">
    <text evidence="1">The sequence shown here is derived from an EMBL/GenBank/DDBJ whole genome shotgun (WGS) entry which is preliminary data.</text>
</comment>
<protein>
    <submittedName>
        <fullName evidence="1">Uncharacterized protein</fullName>
    </submittedName>
</protein>
<name>A0ACB9WW60_CHAAC</name>
<sequence>MSSDSRGDRFTEFIVAVHVVASPPPGCESSRFCEEEAWYQIGGEEKKNIFVSIQPSLQEEREQRRQHPRPPSLCSRTPGPPLPGEALSTKTKCIIIIIFVSKISVAVVSGSGVLPVGQPGASSGRRRFLAGLVRMEIPAVVPGSHIVQGNIPTL</sequence>
<accession>A0ACB9WW60</accession>
<evidence type="ECO:0000313" key="1">
    <source>
        <dbReference type="EMBL" id="KAI4817658.1"/>
    </source>
</evidence>
<organism evidence="1 2">
    <name type="scientific">Chaenocephalus aceratus</name>
    <name type="common">Blackfin icefish</name>
    <name type="synonym">Chaenichthys aceratus</name>
    <dbReference type="NCBI Taxonomy" id="36190"/>
    <lineage>
        <taxon>Eukaryota</taxon>
        <taxon>Metazoa</taxon>
        <taxon>Chordata</taxon>
        <taxon>Craniata</taxon>
        <taxon>Vertebrata</taxon>
        <taxon>Euteleostomi</taxon>
        <taxon>Actinopterygii</taxon>
        <taxon>Neopterygii</taxon>
        <taxon>Teleostei</taxon>
        <taxon>Neoteleostei</taxon>
        <taxon>Acanthomorphata</taxon>
        <taxon>Eupercaria</taxon>
        <taxon>Perciformes</taxon>
        <taxon>Notothenioidei</taxon>
        <taxon>Channichthyidae</taxon>
        <taxon>Chaenocephalus</taxon>
    </lineage>
</organism>
<evidence type="ECO:0000313" key="2">
    <source>
        <dbReference type="Proteomes" id="UP001057452"/>
    </source>
</evidence>
<reference evidence="1" key="1">
    <citation type="submission" date="2022-05" db="EMBL/GenBank/DDBJ databases">
        <title>Chromosome-level genome of Chaenocephalus aceratus.</title>
        <authorList>
            <person name="Park H."/>
        </authorList>
    </citation>
    <scope>NUCLEOTIDE SEQUENCE</scope>
    <source>
        <strain evidence="1">KU_202001</strain>
    </source>
</reference>
<dbReference type="Proteomes" id="UP001057452">
    <property type="component" value="Chromosome 11"/>
</dbReference>
<dbReference type="EMBL" id="CM043795">
    <property type="protein sequence ID" value="KAI4817658.1"/>
    <property type="molecule type" value="Genomic_DNA"/>
</dbReference>
<gene>
    <name evidence="1" type="ORF">KUCAC02_011041</name>
</gene>